<accession>A0A166WYA8</accession>
<keyword evidence="3" id="KW-1185">Reference proteome</keyword>
<evidence type="ECO:0000313" key="2">
    <source>
        <dbReference type="EMBL" id="KZP34235.1"/>
    </source>
</evidence>
<dbReference type="EMBL" id="KV417480">
    <property type="protein sequence ID" value="KZP34235.1"/>
    <property type="molecule type" value="Genomic_DNA"/>
</dbReference>
<feature type="compositionally biased region" description="Pro residues" evidence="1">
    <location>
        <begin position="362"/>
        <end position="371"/>
    </location>
</feature>
<organism evidence="2 3">
    <name type="scientific">Athelia psychrophila</name>
    <dbReference type="NCBI Taxonomy" id="1759441"/>
    <lineage>
        <taxon>Eukaryota</taxon>
        <taxon>Fungi</taxon>
        <taxon>Dikarya</taxon>
        <taxon>Basidiomycota</taxon>
        <taxon>Agaricomycotina</taxon>
        <taxon>Agaricomycetes</taxon>
        <taxon>Agaricomycetidae</taxon>
        <taxon>Atheliales</taxon>
        <taxon>Atheliaceae</taxon>
        <taxon>Athelia</taxon>
    </lineage>
</organism>
<dbReference type="OrthoDB" id="1734943at2759"/>
<gene>
    <name evidence="2" type="ORF">FIBSPDRAFT_809321</name>
</gene>
<dbReference type="AlphaFoldDB" id="A0A166WYA8"/>
<feature type="compositionally biased region" description="Polar residues" evidence="1">
    <location>
        <begin position="95"/>
        <end position="104"/>
    </location>
</feature>
<evidence type="ECO:0000313" key="3">
    <source>
        <dbReference type="Proteomes" id="UP000076532"/>
    </source>
</evidence>
<feature type="region of interest" description="Disordered" evidence="1">
    <location>
        <begin position="93"/>
        <end position="112"/>
    </location>
</feature>
<name>A0A166WYA8_9AGAM</name>
<sequence>MMNTITLRNPSFFRPSSRPTSPAPPATHTDTSMGPPDRIPRPQHKLSLNAFRRASPAPSPAPVMTPITLVQDGSYLESLSLKLSEAVSKALASPLAQTTSNDQVSGKRPVPAGRGRALGALIASELVATRNQSHVHRAMIRCLHRPLSVLLTNLSAHLLPFISAPAFLVPPAPTPQAPNPNPTQLHALALAGFAGELLETFDELGLGMDADPRGDGLKAIRDGLVSVIGRVVNPLVGGIKTALTPLIAGLEAPTIINGAVHKTIAGPKITVVQHSSMVTLQTMLPIYAKALARYNVSNTLQATFASLLISLLWRSLVALSHRPQQSVSRPNTPGPHANAPPKRRDSGHTTPPAGRFGIKLPPSRPPSPPSVHVPSTTAADARTLYDLLSLFPRPVAANKLACEAVDEAFDGLKALVALLEYIRNSDFAKGADSIEELQAELEVLTADLPTLIAMPVVLRAHVTPVQPVSAMLGLSEDDYKKGCLPGFSRAEECAAVVGQRVLDALLAAGSSSLDAKVIIKWLEGEIALADD</sequence>
<evidence type="ECO:0000256" key="1">
    <source>
        <dbReference type="SAM" id="MobiDB-lite"/>
    </source>
</evidence>
<proteinExistence type="predicted"/>
<reference evidence="2 3" key="1">
    <citation type="journal article" date="2016" name="Mol. Biol. Evol.">
        <title>Comparative Genomics of Early-Diverging Mushroom-Forming Fungi Provides Insights into the Origins of Lignocellulose Decay Capabilities.</title>
        <authorList>
            <person name="Nagy L.G."/>
            <person name="Riley R."/>
            <person name="Tritt A."/>
            <person name="Adam C."/>
            <person name="Daum C."/>
            <person name="Floudas D."/>
            <person name="Sun H."/>
            <person name="Yadav J.S."/>
            <person name="Pangilinan J."/>
            <person name="Larsson K.H."/>
            <person name="Matsuura K."/>
            <person name="Barry K."/>
            <person name="Labutti K."/>
            <person name="Kuo R."/>
            <person name="Ohm R.A."/>
            <person name="Bhattacharya S.S."/>
            <person name="Shirouzu T."/>
            <person name="Yoshinaga Y."/>
            <person name="Martin F.M."/>
            <person name="Grigoriev I.V."/>
            <person name="Hibbett D.S."/>
        </authorList>
    </citation>
    <scope>NUCLEOTIDE SEQUENCE [LARGE SCALE GENOMIC DNA]</scope>
    <source>
        <strain evidence="2 3">CBS 109695</strain>
    </source>
</reference>
<protein>
    <submittedName>
        <fullName evidence="2">Uncharacterized protein</fullName>
    </submittedName>
</protein>
<feature type="compositionally biased region" description="Low complexity" evidence="1">
    <location>
        <begin position="10"/>
        <end position="20"/>
    </location>
</feature>
<dbReference type="Proteomes" id="UP000076532">
    <property type="component" value="Unassembled WGS sequence"/>
</dbReference>
<feature type="region of interest" description="Disordered" evidence="1">
    <location>
        <begin position="323"/>
        <end position="375"/>
    </location>
</feature>
<feature type="region of interest" description="Disordered" evidence="1">
    <location>
        <begin position="1"/>
        <end position="43"/>
    </location>
</feature>
<dbReference type="STRING" id="436010.A0A166WYA8"/>